<sequence>MGRRFGDFFCVFSKKRKVLLRRVLRKWGVGLFPLNIHRRMFYAAANRRGAISKKGHISPGGSRERCMNCNTPVRSGKEVVLNMLSLVLWNCFSLEEN</sequence>
<organism evidence="1 2">
    <name type="scientific">Caerostris extrusa</name>
    <name type="common">Bark spider</name>
    <name type="synonym">Caerostris bankana</name>
    <dbReference type="NCBI Taxonomy" id="172846"/>
    <lineage>
        <taxon>Eukaryota</taxon>
        <taxon>Metazoa</taxon>
        <taxon>Ecdysozoa</taxon>
        <taxon>Arthropoda</taxon>
        <taxon>Chelicerata</taxon>
        <taxon>Arachnida</taxon>
        <taxon>Araneae</taxon>
        <taxon>Araneomorphae</taxon>
        <taxon>Entelegynae</taxon>
        <taxon>Araneoidea</taxon>
        <taxon>Araneidae</taxon>
        <taxon>Caerostris</taxon>
    </lineage>
</organism>
<evidence type="ECO:0000313" key="1">
    <source>
        <dbReference type="EMBL" id="GIY70450.1"/>
    </source>
</evidence>
<keyword evidence="2" id="KW-1185">Reference proteome</keyword>
<reference evidence="1 2" key="1">
    <citation type="submission" date="2021-06" db="EMBL/GenBank/DDBJ databases">
        <title>Caerostris extrusa draft genome.</title>
        <authorList>
            <person name="Kono N."/>
            <person name="Arakawa K."/>
        </authorList>
    </citation>
    <scope>NUCLEOTIDE SEQUENCE [LARGE SCALE GENOMIC DNA]</scope>
</reference>
<name>A0AAV4VJI0_CAEEX</name>
<comment type="caution">
    <text evidence="1">The sequence shown here is derived from an EMBL/GenBank/DDBJ whole genome shotgun (WGS) entry which is preliminary data.</text>
</comment>
<gene>
    <name evidence="1" type="ORF">CEXT_196201</name>
</gene>
<protein>
    <submittedName>
        <fullName evidence="1">Uncharacterized protein</fullName>
    </submittedName>
</protein>
<proteinExistence type="predicted"/>
<dbReference type="Proteomes" id="UP001054945">
    <property type="component" value="Unassembled WGS sequence"/>
</dbReference>
<accession>A0AAV4VJI0</accession>
<evidence type="ECO:0000313" key="2">
    <source>
        <dbReference type="Proteomes" id="UP001054945"/>
    </source>
</evidence>
<dbReference type="AlphaFoldDB" id="A0AAV4VJI0"/>
<dbReference type="EMBL" id="BPLR01014669">
    <property type="protein sequence ID" value="GIY70450.1"/>
    <property type="molecule type" value="Genomic_DNA"/>
</dbReference>